<dbReference type="EMBL" id="CAADIA010000013">
    <property type="protein sequence ID" value="VFR39400.1"/>
    <property type="molecule type" value="Genomic_DNA"/>
</dbReference>
<sequence length="103" mass="11251">MTTPDTVEAVLRNPKYHELVRRRTRTSLGFFAVTLVVYAGFLLTLAFDPTLFARPIAEGYTISVGVLSAFLVAVSAVVLIALYVYISNKVFDPLVAAIRGEGE</sequence>
<accession>A0A484S8X0</accession>
<dbReference type="InterPro" id="IPR052959">
    <property type="entry name" value="Inner_membrane_assoc"/>
</dbReference>
<protein>
    <submittedName>
        <fullName evidence="3">Membrane protein, clustering with ActP</fullName>
    </submittedName>
</protein>
<organism evidence="3">
    <name type="scientific">plant metagenome</name>
    <dbReference type="NCBI Taxonomy" id="1297885"/>
    <lineage>
        <taxon>unclassified sequences</taxon>
        <taxon>metagenomes</taxon>
        <taxon>organismal metagenomes</taxon>
    </lineage>
</organism>
<evidence type="ECO:0000313" key="3">
    <source>
        <dbReference type="EMBL" id="VFR58271.1"/>
    </source>
</evidence>
<evidence type="ECO:0000313" key="2">
    <source>
        <dbReference type="EMBL" id="VFR39400.1"/>
    </source>
</evidence>
<dbReference type="AlphaFoldDB" id="A0A484S8X0"/>
<dbReference type="InterPro" id="IPR007436">
    <property type="entry name" value="DUF485"/>
</dbReference>
<dbReference type="GO" id="GO:0005886">
    <property type="term" value="C:plasma membrane"/>
    <property type="evidence" value="ECO:0007669"/>
    <property type="project" value="TreeGrafter"/>
</dbReference>
<dbReference type="PANTHER" id="PTHR38598">
    <property type="entry name" value="INNER MEMBRANE PROTEIN YJCH"/>
    <property type="match status" value="1"/>
</dbReference>
<evidence type="ECO:0000256" key="1">
    <source>
        <dbReference type="SAM" id="Phobius"/>
    </source>
</evidence>
<gene>
    <name evidence="2" type="ORF">ANK1_2737</name>
    <name evidence="3" type="ORF">ANK2_2738</name>
</gene>
<dbReference type="PANTHER" id="PTHR38598:SF1">
    <property type="entry name" value="INNER MEMBRANE PROTEIN YJCH"/>
    <property type="match status" value="1"/>
</dbReference>
<dbReference type="Pfam" id="PF04341">
    <property type="entry name" value="DUF485"/>
    <property type="match status" value="1"/>
</dbReference>
<name>A0A484S8X0_9ZZZZ</name>
<reference evidence="3" key="1">
    <citation type="submission" date="2019-03" db="EMBL/GenBank/DDBJ databases">
        <authorList>
            <person name="Danneels B."/>
        </authorList>
    </citation>
    <scope>NUCLEOTIDE SEQUENCE</scope>
</reference>
<feature type="transmembrane region" description="Helical" evidence="1">
    <location>
        <begin position="28"/>
        <end position="47"/>
    </location>
</feature>
<dbReference type="EMBL" id="CAADIF010000002">
    <property type="protein sequence ID" value="VFR58271.1"/>
    <property type="molecule type" value="Genomic_DNA"/>
</dbReference>
<keyword evidence="1" id="KW-1133">Transmembrane helix</keyword>
<proteinExistence type="predicted"/>
<keyword evidence="1" id="KW-0472">Membrane</keyword>
<feature type="transmembrane region" description="Helical" evidence="1">
    <location>
        <begin position="59"/>
        <end position="86"/>
    </location>
</feature>
<keyword evidence="1" id="KW-0812">Transmembrane</keyword>